<sequence>MMMLEHGAENGLWYSAGDHHLVRQLGLVQQLTDQKPVESYAIANVPPSSGAFYPKIRPTFTRTRARNYSTVIQCISSSWSKVFVTGGSSWTGLAKTSEIASRRVTEARSVMIDGNGRARARDRVTIPSQKEKQKIQESGQVSQGATKVNHDDTSVFMPSLGPLVIHSTDRWSGLSTVVLSPPPASKVARHPVSKLHGRSNRRKGSA</sequence>
<feature type="region of interest" description="Disordered" evidence="1">
    <location>
        <begin position="180"/>
        <end position="206"/>
    </location>
</feature>
<accession>S7ZR91</accession>
<evidence type="ECO:0000313" key="2">
    <source>
        <dbReference type="EMBL" id="EPS32919.1"/>
    </source>
</evidence>
<dbReference type="EMBL" id="KB644414">
    <property type="protein sequence ID" value="EPS32919.1"/>
    <property type="molecule type" value="Genomic_DNA"/>
</dbReference>
<feature type="compositionally biased region" description="Polar residues" evidence="1">
    <location>
        <begin position="136"/>
        <end position="146"/>
    </location>
</feature>
<organism evidence="2 3">
    <name type="scientific">Penicillium oxalicum (strain 114-2 / CGMCC 5302)</name>
    <name type="common">Penicillium decumbens</name>
    <dbReference type="NCBI Taxonomy" id="933388"/>
    <lineage>
        <taxon>Eukaryota</taxon>
        <taxon>Fungi</taxon>
        <taxon>Dikarya</taxon>
        <taxon>Ascomycota</taxon>
        <taxon>Pezizomycotina</taxon>
        <taxon>Eurotiomycetes</taxon>
        <taxon>Eurotiomycetidae</taxon>
        <taxon>Eurotiales</taxon>
        <taxon>Aspergillaceae</taxon>
        <taxon>Penicillium</taxon>
    </lineage>
</organism>
<evidence type="ECO:0000256" key="1">
    <source>
        <dbReference type="SAM" id="MobiDB-lite"/>
    </source>
</evidence>
<feature type="compositionally biased region" description="Basic and acidic residues" evidence="1">
    <location>
        <begin position="126"/>
        <end position="135"/>
    </location>
</feature>
<dbReference type="HOGENOM" id="CLU_1332334_0_0_1"/>
<dbReference type="Proteomes" id="UP000019376">
    <property type="component" value="Unassembled WGS sequence"/>
</dbReference>
<reference evidence="2 3" key="1">
    <citation type="journal article" date="2013" name="PLoS ONE">
        <title>Genomic and secretomic analyses reveal unique features of the lignocellulolytic enzyme system of Penicillium decumbens.</title>
        <authorList>
            <person name="Liu G."/>
            <person name="Zhang L."/>
            <person name="Wei X."/>
            <person name="Zou G."/>
            <person name="Qin Y."/>
            <person name="Ma L."/>
            <person name="Li J."/>
            <person name="Zheng H."/>
            <person name="Wang S."/>
            <person name="Wang C."/>
            <person name="Xun L."/>
            <person name="Zhao G.-P."/>
            <person name="Zhou Z."/>
            <person name="Qu Y."/>
        </authorList>
    </citation>
    <scope>NUCLEOTIDE SEQUENCE [LARGE SCALE GENOMIC DNA]</scope>
    <source>
        <strain evidence="3">114-2 / CGMCC 5302</strain>
    </source>
</reference>
<keyword evidence="3" id="KW-1185">Reference proteome</keyword>
<evidence type="ECO:0000313" key="3">
    <source>
        <dbReference type="Proteomes" id="UP000019376"/>
    </source>
</evidence>
<proteinExistence type="predicted"/>
<gene>
    <name evidence="2" type="ORF">PDE_07880</name>
</gene>
<dbReference type="AlphaFoldDB" id="S7ZR91"/>
<feature type="compositionally biased region" description="Basic residues" evidence="1">
    <location>
        <begin position="187"/>
        <end position="206"/>
    </location>
</feature>
<name>S7ZR91_PENO1</name>
<feature type="region of interest" description="Disordered" evidence="1">
    <location>
        <begin position="126"/>
        <end position="148"/>
    </location>
</feature>
<protein>
    <submittedName>
        <fullName evidence="2">Uncharacterized protein</fullName>
    </submittedName>
</protein>